<evidence type="ECO:0000259" key="6">
    <source>
        <dbReference type="PROSITE" id="PS51716"/>
    </source>
</evidence>
<evidence type="ECO:0000256" key="4">
    <source>
        <dbReference type="ARBA" id="ARBA00023134"/>
    </source>
</evidence>
<keyword evidence="4" id="KW-0342">GTP-binding</keyword>
<dbReference type="InterPro" id="IPR051515">
    <property type="entry name" value="IRG"/>
</dbReference>
<gene>
    <name evidence="7" type="primary">LOC115549186</name>
</gene>
<dbReference type="InterPro" id="IPR007743">
    <property type="entry name" value="Immunity-related_GTPase-like"/>
</dbReference>
<reference evidence="7" key="2">
    <citation type="submission" date="2025-09" db="UniProtKB">
        <authorList>
            <consortium name="Ensembl"/>
        </authorList>
    </citation>
    <scope>IDENTIFICATION</scope>
</reference>
<evidence type="ECO:0000313" key="8">
    <source>
        <dbReference type="Proteomes" id="UP000694546"/>
    </source>
</evidence>
<protein>
    <submittedName>
        <fullName evidence="7">Interferon-inducible GTPase 5-like</fullName>
    </submittedName>
</protein>
<dbReference type="AlphaFoldDB" id="A0A8C5BVS0"/>
<dbReference type="Ensembl" id="ENSGMOT00000064529.1">
    <property type="protein sequence ID" value="ENSGMOP00000051749.1"/>
    <property type="gene ID" value="ENSGMOG00000026164.1"/>
</dbReference>
<keyword evidence="8" id="KW-1185">Reference proteome</keyword>
<dbReference type="InterPro" id="IPR030385">
    <property type="entry name" value="G_IRG_dom"/>
</dbReference>
<dbReference type="GeneTree" id="ENSGT00950000183007"/>
<feature type="compositionally biased region" description="Low complexity" evidence="5">
    <location>
        <begin position="1"/>
        <end position="19"/>
    </location>
</feature>
<dbReference type="Gene3D" id="3.40.50.300">
    <property type="entry name" value="P-loop containing nucleotide triphosphate hydrolases"/>
    <property type="match status" value="1"/>
</dbReference>
<dbReference type="InterPro" id="IPR027417">
    <property type="entry name" value="P-loop_NTPase"/>
</dbReference>
<keyword evidence="3" id="KW-0378">Hydrolase</keyword>
<feature type="domain" description="IRG-type G" evidence="6">
    <location>
        <begin position="61"/>
        <end position="242"/>
    </location>
</feature>
<dbReference type="PANTHER" id="PTHR32341:SF10">
    <property type="entry name" value="INTERFERON-INDUCIBLE GTPASE 5"/>
    <property type="match status" value="1"/>
</dbReference>
<name>A0A8C5BVS0_GADMO</name>
<sequence>MSSEKSSCPPTVVSSTSSKGPDLKNAKESKVVEDIKKAIENKDFLLAASITQKYLEDTNNIPLNIAVTGESGVGKSTFVNAFRGIDNRDERAAPTGEVETTMKPEAYPHPTYPNVTLWDLPGIGTTRFPADQYMKHVEFEKFDFFILVSAIRFNENDAKLAKEIKKMGKKLFFVRSKIDHNLRDAQRSQREYDEEKILQKIREYCIQGLKEQGVASPQVFLVSSFDLHLYEFRALQDTMERELPSHKRDVLILALPNICKSTIYKKKEVFRSQIWHYALLSATVEAVPIPAISIVVDVGILVKVLQDYLFGFCLDKRSLEKCSSSTNTPLDELRAMLNCICCGKDVTKELVLLMLKSATVLLIGLAAEEGSRWIPFIGIPIAAALSFTTIYKFLRSNLNELSVDAENILTKVLAIK</sequence>
<dbReference type="Proteomes" id="UP000694546">
    <property type="component" value="Chromosome 8"/>
</dbReference>
<comment type="similarity">
    <text evidence="1">Belongs to the TRAFAC class dynamin-like GTPase superfamily. IRG family.</text>
</comment>
<dbReference type="Pfam" id="PF05049">
    <property type="entry name" value="IIGP"/>
    <property type="match status" value="1"/>
</dbReference>
<evidence type="ECO:0000256" key="2">
    <source>
        <dbReference type="ARBA" id="ARBA00022741"/>
    </source>
</evidence>
<evidence type="ECO:0000256" key="5">
    <source>
        <dbReference type="SAM" id="MobiDB-lite"/>
    </source>
</evidence>
<accession>A0A8C5BVS0</accession>
<keyword evidence="2" id="KW-0547">Nucleotide-binding</keyword>
<organism evidence="7 8">
    <name type="scientific">Gadus morhua</name>
    <name type="common">Atlantic cod</name>
    <dbReference type="NCBI Taxonomy" id="8049"/>
    <lineage>
        <taxon>Eukaryota</taxon>
        <taxon>Metazoa</taxon>
        <taxon>Chordata</taxon>
        <taxon>Craniata</taxon>
        <taxon>Vertebrata</taxon>
        <taxon>Euteleostomi</taxon>
        <taxon>Actinopterygii</taxon>
        <taxon>Neopterygii</taxon>
        <taxon>Teleostei</taxon>
        <taxon>Neoteleostei</taxon>
        <taxon>Acanthomorphata</taxon>
        <taxon>Zeiogadaria</taxon>
        <taxon>Gadariae</taxon>
        <taxon>Gadiformes</taxon>
        <taxon>Gadoidei</taxon>
        <taxon>Gadidae</taxon>
        <taxon>Gadus</taxon>
    </lineage>
</organism>
<reference evidence="7" key="1">
    <citation type="submission" date="2025-08" db="UniProtKB">
        <authorList>
            <consortium name="Ensembl"/>
        </authorList>
    </citation>
    <scope>IDENTIFICATION</scope>
</reference>
<dbReference type="GO" id="GO:0016020">
    <property type="term" value="C:membrane"/>
    <property type="evidence" value="ECO:0007669"/>
    <property type="project" value="InterPro"/>
</dbReference>
<proteinExistence type="inferred from homology"/>
<evidence type="ECO:0000256" key="1">
    <source>
        <dbReference type="ARBA" id="ARBA00005429"/>
    </source>
</evidence>
<dbReference type="SUPFAM" id="SSF52540">
    <property type="entry name" value="P-loop containing nucleoside triphosphate hydrolases"/>
    <property type="match status" value="1"/>
</dbReference>
<dbReference type="GO" id="GO:0005525">
    <property type="term" value="F:GTP binding"/>
    <property type="evidence" value="ECO:0007669"/>
    <property type="project" value="UniProtKB-KW"/>
</dbReference>
<dbReference type="PANTHER" id="PTHR32341">
    <property type="entry name" value="INTERFERON-INDUCIBLE GTPASE"/>
    <property type="match status" value="1"/>
</dbReference>
<evidence type="ECO:0000256" key="3">
    <source>
        <dbReference type="ARBA" id="ARBA00022801"/>
    </source>
</evidence>
<evidence type="ECO:0000313" key="7">
    <source>
        <dbReference type="Ensembl" id="ENSGMOP00000051749.1"/>
    </source>
</evidence>
<feature type="region of interest" description="Disordered" evidence="5">
    <location>
        <begin position="1"/>
        <end position="28"/>
    </location>
</feature>
<dbReference type="PROSITE" id="PS51716">
    <property type="entry name" value="G_IRG"/>
    <property type="match status" value="1"/>
</dbReference>
<dbReference type="FunFam" id="3.40.50.300:FF:000541">
    <property type="entry name" value="Immunity related GTPase M"/>
    <property type="match status" value="1"/>
</dbReference>
<dbReference type="GO" id="GO:0016787">
    <property type="term" value="F:hydrolase activity"/>
    <property type="evidence" value="ECO:0007669"/>
    <property type="project" value="UniProtKB-KW"/>
</dbReference>